<organism evidence="1 2">
    <name type="scientific">Pyronema omphalodes (strain CBS 100304)</name>
    <name type="common">Pyronema confluens</name>
    <dbReference type="NCBI Taxonomy" id="1076935"/>
    <lineage>
        <taxon>Eukaryota</taxon>
        <taxon>Fungi</taxon>
        <taxon>Dikarya</taxon>
        <taxon>Ascomycota</taxon>
        <taxon>Pezizomycotina</taxon>
        <taxon>Pezizomycetes</taxon>
        <taxon>Pezizales</taxon>
        <taxon>Pyronemataceae</taxon>
        <taxon>Pyronema</taxon>
    </lineage>
</organism>
<name>U4LWX8_PYROM</name>
<evidence type="ECO:0000313" key="1">
    <source>
        <dbReference type="EMBL" id="CCX34133.1"/>
    </source>
</evidence>
<dbReference type="Proteomes" id="UP000018144">
    <property type="component" value="Unassembled WGS sequence"/>
</dbReference>
<dbReference type="OrthoDB" id="448455at2759"/>
<keyword evidence="2" id="KW-1185">Reference proteome</keyword>
<protein>
    <submittedName>
        <fullName evidence="1">Similar to ankyrin [Exophiala dermatitidis NIH/UT8656] acc. no. EHY59712</fullName>
    </submittedName>
</protein>
<evidence type="ECO:0000313" key="2">
    <source>
        <dbReference type="Proteomes" id="UP000018144"/>
    </source>
</evidence>
<dbReference type="AlphaFoldDB" id="U4LWX8"/>
<reference evidence="1 2" key="1">
    <citation type="journal article" date="2013" name="PLoS Genet.">
        <title>The genome and development-dependent transcriptomes of Pyronema confluens: a window into fungal evolution.</title>
        <authorList>
            <person name="Traeger S."/>
            <person name="Altegoer F."/>
            <person name="Freitag M."/>
            <person name="Gabaldon T."/>
            <person name="Kempken F."/>
            <person name="Kumar A."/>
            <person name="Marcet-Houben M."/>
            <person name="Poggeler S."/>
            <person name="Stajich J.E."/>
            <person name="Nowrousian M."/>
        </authorList>
    </citation>
    <scope>NUCLEOTIDE SEQUENCE [LARGE SCALE GENOMIC DNA]</scope>
    <source>
        <strain evidence="2">CBS 100304</strain>
        <tissue evidence="1">Vegetative mycelium</tissue>
    </source>
</reference>
<accession>U4LWX8</accession>
<sequence length="159" mass="18221">MDDISNPFADGWILSCAVEECSQNIKRLYMALGKLELAKNSGRGAEMIERLKWPLKKEEYEKDMQTLRRLLRIFEFSLNLSSCELLSKTSAQLEANQQKLLTAIHAFEEATGSVSKELLQRSNDITEALGLYRSNPSSMLRGYRRCLEDYKKSEKTFGL</sequence>
<proteinExistence type="predicted"/>
<dbReference type="EMBL" id="HF936305">
    <property type="protein sequence ID" value="CCX34133.1"/>
    <property type="molecule type" value="Genomic_DNA"/>
</dbReference>
<gene>
    <name evidence="1" type="ORF">PCON_02633</name>
</gene>